<evidence type="ECO:0000256" key="1">
    <source>
        <dbReference type="ARBA" id="ARBA00023015"/>
    </source>
</evidence>
<organism evidence="5 6">
    <name type="scientific">Azospirillum ramasamyi</name>
    <dbReference type="NCBI Taxonomy" id="682998"/>
    <lineage>
        <taxon>Bacteria</taxon>
        <taxon>Pseudomonadati</taxon>
        <taxon>Pseudomonadota</taxon>
        <taxon>Alphaproteobacteria</taxon>
        <taxon>Rhodospirillales</taxon>
        <taxon>Azospirillaceae</taxon>
        <taxon>Azospirillum</taxon>
    </lineage>
</organism>
<dbReference type="KEGG" id="azm:DM194_27805"/>
<evidence type="ECO:0000313" key="6">
    <source>
        <dbReference type="Proteomes" id="UP000249605"/>
    </source>
</evidence>
<dbReference type="Pfam" id="PF00196">
    <property type="entry name" value="GerE"/>
    <property type="match status" value="1"/>
</dbReference>
<dbReference type="PRINTS" id="PR00038">
    <property type="entry name" value="HTHLUXR"/>
</dbReference>
<dbReference type="AlphaFoldDB" id="A0A2U9SFD2"/>
<dbReference type="RefSeq" id="WP_111070883.1">
    <property type="nucleotide sequence ID" value="NZ_CP029836.1"/>
</dbReference>
<dbReference type="PROSITE" id="PS50043">
    <property type="entry name" value="HTH_LUXR_2"/>
    <property type="match status" value="1"/>
</dbReference>
<dbReference type="InterPro" id="IPR036388">
    <property type="entry name" value="WH-like_DNA-bd_sf"/>
</dbReference>
<dbReference type="PANTHER" id="PTHR44688">
    <property type="entry name" value="DNA-BINDING TRANSCRIPTIONAL ACTIVATOR DEVR_DOSR"/>
    <property type="match status" value="1"/>
</dbReference>
<dbReference type="EMBL" id="CP029836">
    <property type="protein sequence ID" value="AWU98094.1"/>
    <property type="molecule type" value="Genomic_DNA"/>
</dbReference>
<geneLocation type="plasmid" evidence="5 6">
    <name>unnamed6</name>
</geneLocation>
<dbReference type="PANTHER" id="PTHR44688:SF16">
    <property type="entry name" value="DNA-BINDING TRANSCRIPTIONAL ACTIVATOR DEVR_DOSR"/>
    <property type="match status" value="1"/>
</dbReference>
<evidence type="ECO:0000256" key="2">
    <source>
        <dbReference type="ARBA" id="ARBA00023125"/>
    </source>
</evidence>
<reference evidence="5 6" key="1">
    <citation type="submission" date="2018-06" db="EMBL/GenBank/DDBJ databases">
        <title>Complete genome sequencing of Azospirillum sp. M2T2B2.</title>
        <authorList>
            <person name="Heo J."/>
            <person name="Kim S.-J."/>
            <person name="Kwon S.-W."/>
            <person name="Anandham R."/>
        </authorList>
    </citation>
    <scope>NUCLEOTIDE SEQUENCE [LARGE SCALE GENOMIC DNA]</scope>
    <source>
        <strain evidence="5 6">M2T2B2</strain>
        <plasmid evidence="5 6">unnamed6</plasmid>
    </source>
</reference>
<evidence type="ECO:0000256" key="3">
    <source>
        <dbReference type="ARBA" id="ARBA00023163"/>
    </source>
</evidence>
<dbReference type="CDD" id="cd06170">
    <property type="entry name" value="LuxR_C_like"/>
    <property type="match status" value="1"/>
</dbReference>
<dbReference type="InterPro" id="IPR000792">
    <property type="entry name" value="Tscrpt_reg_LuxR_C"/>
</dbReference>
<protein>
    <recommendedName>
        <fullName evidence="4">HTH luxR-type domain-containing protein</fullName>
    </recommendedName>
</protein>
<evidence type="ECO:0000259" key="4">
    <source>
        <dbReference type="PROSITE" id="PS50043"/>
    </source>
</evidence>
<dbReference type="SMART" id="SM00421">
    <property type="entry name" value="HTH_LUXR"/>
    <property type="match status" value="1"/>
</dbReference>
<keyword evidence="1" id="KW-0805">Transcription regulation</keyword>
<dbReference type="Gene3D" id="1.10.10.10">
    <property type="entry name" value="Winged helix-like DNA-binding domain superfamily/Winged helix DNA-binding domain"/>
    <property type="match status" value="1"/>
</dbReference>
<feature type="domain" description="HTH luxR-type" evidence="4">
    <location>
        <begin position="164"/>
        <end position="229"/>
    </location>
</feature>
<keyword evidence="5" id="KW-0614">Plasmid</keyword>
<dbReference type="OrthoDB" id="343383at2"/>
<evidence type="ECO:0000313" key="5">
    <source>
        <dbReference type="EMBL" id="AWU98094.1"/>
    </source>
</evidence>
<sequence length="241" mass="25099">MSPNVPALAATVAQPSPLTRAAIVSADFLAGQGLVRLVERAAPTAHVEVLASIWTIDRSADYGLVVLHAPAPDAETEFLIAHLRTLRHPPAIAVIAPPTRSGNPATLLTSGADLLLTGQEAPHALQAALASVAAGFCVVPASVARSEPCPPTSADAADTALHPFGTDLAYLTPRQRIIAALIAEGLPNKRIAERLGISEGTVKVHGTAIYRALAVRSRTELVCRLLRSPALSDTIGEHRSL</sequence>
<keyword evidence="2" id="KW-0238">DNA-binding</keyword>
<dbReference type="Proteomes" id="UP000249605">
    <property type="component" value="Plasmid unnamed6"/>
</dbReference>
<dbReference type="InterPro" id="IPR016032">
    <property type="entry name" value="Sig_transdc_resp-reg_C-effctor"/>
</dbReference>
<proteinExistence type="predicted"/>
<dbReference type="GO" id="GO:0003677">
    <property type="term" value="F:DNA binding"/>
    <property type="evidence" value="ECO:0007669"/>
    <property type="project" value="UniProtKB-KW"/>
</dbReference>
<dbReference type="GO" id="GO:0006355">
    <property type="term" value="P:regulation of DNA-templated transcription"/>
    <property type="evidence" value="ECO:0007669"/>
    <property type="project" value="InterPro"/>
</dbReference>
<accession>A0A2U9SFD2</accession>
<name>A0A2U9SFD2_9PROT</name>
<gene>
    <name evidence="5" type="ORF">DM194_27805</name>
</gene>
<keyword evidence="3" id="KW-0804">Transcription</keyword>
<keyword evidence="6" id="KW-1185">Reference proteome</keyword>
<dbReference type="SUPFAM" id="SSF46894">
    <property type="entry name" value="C-terminal effector domain of the bipartite response regulators"/>
    <property type="match status" value="1"/>
</dbReference>